<evidence type="ECO:0000313" key="2">
    <source>
        <dbReference type="Proteomes" id="UP001396334"/>
    </source>
</evidence>
<proteinExistence type="predicted"/>
<dbReference type="PANTHER" id="PTHR45708">
    <property type="entry name" value="ENDOCHITINASE"/>
    <property type="match status" value="1"/>
</dbReference>
<dbReference type="Proteomes" id="UP001396334">
    <property type="component" value="Unassembled WGS sequence"/>
</dbReference>
<sequence>MTSPKGVGKSSLGGRSVIKQRSRSVVWKPLAPDKVKLNIDGACRSSDGVASCGGVFRDSMGHGLQDSPTTSALPWWEHQQRTMASVVLAAPAQTAHVVSKLHLDDRWKEFPPSRPRVQKGTSYTGLSASPEAADSGFIPASDLSSQVLPAIKGSVKYGGAMLWSRYHDDQSGHIFHISFAKVPLIFIYLAARKFRCPHDSNFKEINRKIPSTITADTCNKGEAKMKTTHYRKIKIKTQSLKQ</sequence>
<dbReference type="SUPFAM" id="SSF51445">
    <property type="entry name" value="(Trans)glycosidases"/>
    <property type="match status" value="1"/>
</dbReference>
<evidence type="ECO:0000313" key="1">
    <source>
        <dbReference type="EMBL" id="KAK9024557.1"/>
    </source>
</evidence>
<organism evidence="1 2">
    <name type="scientific">Hibiscus sabdariffa</name>
    <name type="common">roselle</name>
    <dbReference type="NCBI Taxonomy" id="183260"/>
    <lineage>
        <taxon>Eukaryota</taxon>
        <taxon>Viridiplantae</taxon>
        <taxon>Streptophyta</taxon>
        <taxon>Embryophyta</taxon>
        <taxon>Tracheophyta</taxon>
        <taxon>Spermatophyta</taxon>
        <taxon>Magnoliopsida</taxon>
        <taxon>eudicotyledons</taxon>
        <taxon>Gunneridae</taxon>
        <taxon>Pentapetalae</taxon>
        <taxon>rosids</taxon>
        <taxon>malvids</taxon>
        <taxon>Malvales</taxon>
        <taxon>Malvaceae</taxon>
        <taxon>Malvoideae</taxon>
        <taxon>Hibiscus</taxon>
    </lineage>
</organism>
<reference evidence="1 2" key="1">
    <citation type="journal article" date="2024" name="G3 (Bethesda)">
        <title>Genome assembly of Hibiscus sabdariffa L. provides insights into metabolisms of medicinal natural products.</title>
        <authorList>
            <person name="Kim T."/>
        </authorList>
    </citation>
    <scope>NUCLEOTIDE SEQUENCE [LARGE SCALE GENOMIC DNA]</scope>
    <source>
        <strain evidence="1">TK-2024</strain>
        <tissue evidence="1">Old leaves</tissue>
    </source>
</reference>
<name>A0ABR2SHD6_9ROSI</name>
<gene>
    <name evidence="1" type="ORF">V6N11_004715</name>
</gene>
<dbReference type="InterPro" id="IPR017853">
    <property type="entry name" value="GH"/>
</dbReference>
<protein>
    <submittedName>
        <fullName evidence="1">Uncharacterized protein</fullName>
    </submittedName>
</protein>
<accession>A0ABR2SHD6</accession>
<dbReference type="PANTHER" id="PTHR45708:SF69">
    <property type="entry name" value="CHITINASE"/>
    <property type="match status" value="1"/>
</dbReference>
<keyword evidence="2" id="KW-1185">Reference proteome</keyword>
<comment type="caution">
    <text evidence="1">The sequence shown here is derived from an EMBL/GenBank/DDBJ whole genome shotgun (WGS) entry which is preliminary data.</text>
</comment>
<dbReference type="Gene3D" id="3.20.20.80">
    <property type="entry name" value="Glycosidases"/>
    <property type="match status" value="1"/>
</dbReference>
<dbReference type="InterPro" id="IPR050542">
    <property type="entry name" value="Glycosyl_Hydrlase18_Chitinase"/>
</dbReference>
<dbReference type="EMBL" id="JBBPBN010000015">
    <property type="protein sequence ID" value="KAK9024557.1"/>
    <property type="molecule type" value="Genomic_DNA"/>
</dbReference>